<evidence type="ECO:0000313" key="6">
    <source>
        <dbReference type="EMBL" id="CDW80434.1"/>
    </source>
</evidence>
<feature type="region of interest" description="Disordered" evidence="4">
    <location>
        <begin position="1"/>
        <end position="39"/>
    </location>
</feature>
<dbReference type="SUPFAM" id="SSF160059">
    <property type="entry name" value="PriA/YqbF domain"/>
    <property type="match status" value="1"/>
</dbReference>
<accession>A0A078ADY7</accession>
<protein>
    <recommendedName>
        <fullName evidence="5">GINS subunit domain-containing protein</fullName>
    </recommendedName>
</protein>
<dbReference type="AlphaFoldDB" id="A0A078ADY7"/>
<dbReference type="GO" id="GO:0000811">
    <property type="term" value="C:GINS complex"/>
    <property type="evidence" value="ECO:0007669"/>
    <property type="project" value="TreeGrafter"/>
</dbReference>
<keyword evidence="2" id="KW-0235">DNA replication</keyword>
<gene>
    <name evidence="6" type="primary">Contig10902.g11654</name>
    <name evidence="6" type="ORF">STYLEM_9432</name>
</gene>
<dbReference type="PANTHER" id="PTHR21206:SF0">
    <property type="entry name" value="DNA REPLICATION COMPLEX GINS PROTEIN SLD5"/>
    <property type="match status" value="1"/>
</dbReference>
<organism evidence="6 7">
    <name type="scientific">Stylonychia lemnae</name>
    <name type="common">Ciliate</name>
    <dbReference type="NCBI Taxonomy" id="5949"/>
    <lineage>
        <taxon>Eukaryota</taxon>
        <taxon>Sar</taxon>
        <taxon>Alveolata</taxon>
        <taxon>Ciliophora</taxon>
        <taxon>Intramacronucleata</taxon>
        <taxon>Spirotrichea</taxon>
        <taxon>Stichotrichia</taxon>
        <taxon>Sporadotrichida</taxon>
        <taxon>Oxytrichidae</taxon>
        <taxon>Stylonychinae</taxon>
        <taxon>Stylonychia</taxon>
    </lineage>
</organism>
<dbReference type="Proteomes" id="UP000039865">
    <property type="component" value="Unassembled WGS sequence"/>
</dbReference>
<feature type="compositionally biased region" description="Low complexity" evidence="4">
    <location>
        <begin position="23"/>
        <end position="39"/>
    </location>
</feature>
<dbReference type="GO" id="GO:0000727">
    <property type="term" value="P:double-strand break repair via break-induced replication"/>
    <property type="evidence" value="ECO:0007669"/>
    <property type="project" value="TreeGrafter"/>
</dbReference>
<proteinExistence type="predicted"/>
<dbReference type="SUPFAM" id="SSF158573">
    <property type="entry name" value="GINS helical bundle-like"/>
    <property type="match status" value="1"/>
</dbReference>
<dbReference type="Pfam" id="PF05916">
    <property type="entry name" value="Sld5"/>
    <property type="match status" value="1"/>
</dbReference>
<comment type="subcellular location">
    <subcellularLocation>
        <location evidence="1">Nucleus</location>
    </subcellularLocation>
</comment>
<dbReference type="OMA" id="ILETAWI"/>
<evidence type="ECO:0000259" key="5">
    <source>
        <dbReference type="Pfam" id="PF05916"/>
    </source>
</evidence>
<keyword evidence="3" id="KW-0539">Nucleus</keyword>
<feature type="compositionally biased region" description="Polar residues" evidence="4">
    <location>
        <begin position="10"/>
        <end position="22"/>
    </location>
</feature>
<dbReference type="GO" id="GO:0006261">
    <property type="term" value="P:DNA-templated DNA replication"/>
    <property type="evidence" value="ECO:0007669"/>
    <property type="project" value="InterPro"/>
</dbReference>
<dbReference type="InterPro" id="IPR038749">
    <property type="entry name" value="Sld5_GINS_A"/>
</dbReference>
<sequence length="307" mass="35746">MNYSEDGGSPLQNDYGHQSSNTGGKAANKGGQNGNQKKNQFMTPADYLSREQDIYGGDLNGLEDMIDNSQDEERQIDSLNADHASSFFSQSFKNQLNQNQILTGFNMSDCTQNLQIKQLQQLLHNEKSSPELLPYQTILIDKVTKLINNQEQQLQAPVRDTDDRFFFNIHKMELERVKYMLKSYLRTRILKIERQVVYIIEKDLASLLSDPEMQYAWTLYENKKNYFQVAMFNKIPTTLNPFEKDQLEERMITVPNSSEFVFARFLKSHDVFHFTKDIEAKIDKDNIYFLPYSWIKESLQVGEAELV</sequence>
<dbReference type="InterPro" id="IPR021151">
    <property type="entry name" value="GINS_A"/>
</dbReference>
<dbReference type="InterPro" id="IPR008591">
    <property type="entry name" value="GINS_Sld5"/>
</dbReference>
<evidence type="ECO:0000256" key="4">
    <source>
        <dbReference type="SAM" id="MobiDB-lite"/>
    </source>
</evidence>
<dbReference type="InParanoid" id="A0A078ADY7"/>
<evidence type="ECO:0000256" key="1">
    <source>
        <dbReference type="ARBA" id="ARBA00004123"/>
    </source>
</evidence>
<feature type="domain" description="GINS subunit" evidence="5">
    <location>
        <begin position="147"/>
        <end position="227"/>
    </location>
</feature>
<dbReference type="Gene3D" id="1.20.58.1030">
    <property type="match status" value="1"/>
</dbReference>
<evidence type="ECO:0000313" key="7">
    <source>
        <dbReference type="Proteomes" id="UP000039865"/>
    </source>
</evidence>
<dbReference type="PANTHER" id="PTHR21206">
    <property type="entry name" value="SLD5 PROTEIN"/>
    <property type="match status" value="1"/>
</dbReference>
<keyword evidence="7" id="KW-1185">Reference proteome</keyword>
<reference evidence="6 7" key="1">
    <citation type="submission" date="2014-06" db="EMBL/GenBank/DDBJ databases">
        <authorList>
            <person name="Swart Estienne"/>
        </authorList>
    </citation>
    <scope>NUCLEOTIDE SEQUENCE [LARGE SCALE GENOMIC DNA]</scope>
    <source>
        <strain evidence="6 7">130c</strain>
    </source>
</reference>
<dbReference type="CDD" id="cd11711">
    <property type="entry name" value="GINS_A_Sld5"/>
    <property type="match status" value="1"/>
</dbReference>
<name>A0A078ADY7_STYLE</name>
<dbReference type="OrthoDB" id="338231at2759"/>
<dbReference type="InterPro" id="IPR036224">
    <property type="entry name" value="GINS_bundle-like_dom_sf"/>
</dbReference>
<evidence type="ECO:0000256" key="3">
    <source>
        <dbReference type="ARBA" id="ARBA00023242"/>
    </source>
</evidence>
<evidence type="ECO:0000256" key="2">
    <source>
        <dbReference type="ARBA" id="ARBA00022705"/>
    </source>
</evidence>
<dbReference type="EMBL" id="CCKQ01008965">
    <property type="protein sequence ID" value="CDW80434.1"/>
    <property type="molecule type" value="Genomic_DNA"/>
</dbReference>